<accession>A0A3R7DCQ5</accession>
<name>A0A3R7DCQ5_9EURY</name>
<evidence type="ECO:0000313" key="2">
    <source>
        <dbReference type="EMBL" id="RKD94894.1"/>
    </source>
</evidence>
<keyword evidence="3" id="KW-1185">Reference proteome</keyword>
<dbReference type="InterPro" id="IPR036388">
    <property type="entry name" value="WH-like_DNA-bd_sf"/>
</dbReference>
<dbReference type="RefSeq" id="WP_120244227.1">
    <property type="nucleotide sequence ID" value="NZ_RAPO01000002.1"/>
</dbReference>
<dbReference type="Gene3D" id="1.10.10.10">
    <property type="entry name" value="Winged helix-like DNA-binding domain superfamily/Winged helix DNA-binding domain"/>
    <property type="match status" value="1"/>
</dbReference>
<evidence type="ECO:0000259" key="1">
    <source>
        <dbReference type="Pfam" id="PF24035"/>
    </source>
</evidence>
<dbReference type="Pfam" id="PF24035">
    <property type="entry name" value="DUF7344"/>
    <property type="match status" value="1"/>
</dbReference>
<feature type="domain" description="DUF7344" evidence="1">
    <location>
        <begin position="23"/>
        <end position="88"/>
    </location>
</feature>
<dbReference type="AlphaFoldDB" id="A0A3R7DCQ5"/>
<dbReference type="OrthoDB" id="174098at2157"/>
<dbReference type="Proteomes" id="UP000283805">
    <property type="component" value="Unassembled WGS sequence"/>
</dbReference>
<organism evidence="2 3">
    <name type="scientific">Halopiger aswanensis</name>
    <dbReference type="NCBI Taxonomy" id="148449"/>
    <lineage>
        <taxon>Archaea</taxon>
        <taxon>Methanobacteriati</taxon>
        <taxon>Methanobacteriota</taxon>
        <taxon>Stenosarchaea group</taxon>
        <taxon>Halobacteria</taxon>
        <taxon>Halobacteriales</taxon>
        <taxon>Natrialbaceae</taxon>
        <taxon>Halopiger</taxon>
    </lineage>
</organism>
<gene>
    <name evidence="2" type="ORF">ATJ93_1737</name>
</gene>
<protein>
    <recommendedName>
        <fullName evidence="1">DUF7344 domain-containing protein</fullName>
    </recommendedName>
</protein>
<proteinExistence type="predicted"/>
<sequence length="115" mass="13101">MSNVPSESSKNGSDTVDTALEALSHVHRFQLLQSLCEEDPQEAVIASVTDSVERGRDVKSVQIELYHLHLPKLEEAGFIEWEREHDQVSKGPNFDTIEKLLERLSEGRNRELLFN</sequence>
<evidence type="ECO:0000313" key="3">
    <source>
        <dbReference type="Proteomes" id="UP000283805"/>
    </source>
</evidence>
<dbReference type="InterPro" id="IPR055768">
    <property type="entry name" value="DUF7344"/>
</dbReference>
<reference evidence="2 3" key="1">
    <citation type="submission" date="2018-09" db="EMBL/GenBank/DDBJ databases">
        <title>Genomic Encyclopedia of Archaeal and Bacterial Type Strains, Phase II (KMG-II): from individual species to whole genera.</title>
        <authorList>
            <person name="Goeker M."/>
        </authorList>
    </citation>
    <scope>NUCLEOTIDE SEQUENCE [LARGE SCALE GENOMIC DNA]</scope>
    <source>
        <strain evidence="2 3">DSM 13151</strain>
    </source>
</reference>
<dbReference type="EMBL" id="RAPO01000002">
    <property type="protein sequence ID" value="RKD94894.1"/>
    <property type="molecule type" value="Genomic_DNA"/>
</dbReference>
<comment type="caution">
    <text evidence="2">The sequence shown here is derived from an EMBL/GenBank/DDBJ whole genome shotgun (WGS) entry which is preliminary data.</text>
</comment>